<dbReference type="PANTHER" id="PTHR11405">
    <property type="entry name" value="CARBAMOYLTRANSFERASE FAMILY MEMBER"/>
    <property type="match status" value="1"/>
</dbReference>
<keyword evidence="5 14" id="KW-0028">Amino-acid biosynthesis</keyword>
<dbReference type="PROSITE" id="PS51855">
    <property type="entry name" value="MGS"/>
    <property type="match status" value="1"/>
</dbReference>
<dbReference type="SMART" id="SM00851">
    <property type="entry name" value="MGS"/>
    <property type="match status" value="1"/>
</dbReference>
<evidence type="ECO:0000256" key="11">
    <source>
        <dbReference type="ARBA" id="ARBA00022975"/>
    </source>
</evidence>
<feature type="binding site" evidence="14">
    <location>
        <position position="846"/>
    </location>
    <ligand>
        <name>Mg(2+)</name>
        <dbReference type="ChEBI" id="CHEBI:18420"/>
        <label>4</label>
    </ligand>
</feature>
<evidence type="ECO:0000256" key="5">
    <source>
        <dbReference type="ARBA" id="ARBA00022605"/>
    </source>
</evidence>
<feature type="binding site" evidence="14">
    <location>
        <position position="794"/>
    </location>
    <ligand>
        <name>ATP</name>
        <dbReference type="ChEBI" id="CHEBI:30616"/>
        <label>2</label>
    </ligand>
</feature>
<feature type="domain" description="ATP-grasp" evidence="15">
    <location>
        <begin position="681"/>
        <end position="875"/>
    </location>
</feature>
<feature type="binding site" evidence="14">
    <location>
        <position position="761"/>
    </location>
    <ligand>
        <name>ATP</name>
        <dbReference type="ChEBI" id="CHEBI:30616"/>
        <label>2</label>
    </ligand>
</feature>
<dbReference type="InterPro" id="IPR036914">
    <property type="entry name" value="MGS-like_dom_sf"/>
</dbReference>
<dbReference type="Gene3D" id="3.40.50.1380">
    <property type="entry name" value="Methylglyoxal synthase-like domain"/>
    <property type="match status" value="1"/>
</dbReference>
<comment type="function">
    <text evidence="14">Large subunit of the glutamine-dependent carbamoyl phosphate synthetase (CPSase). CPSase catalyzes the formation of carbamoyl phosphate from the ammonia moiety of glutamine, carbonate, and phosphate donated by ATP, constituting the first step of 2 biosynthetic pathways, one leading to arginine and/or urea and the other to pyrimidine nucleotides. The large subunit (synthetase) binds the substrates ammonia (free or transferred from glutamine from the small subunit), hydrogencarbonate and ATP and carries out an ATP-coupled ligase reaction, activating hydrogencarbonate by forming carboxy phosphate which reacts with ammonia to form carbamoyl phosphate.</text>
</comment>
<evidence type="ECO:0000256" key="6">
    <source>
        <dbReference type="ARBA" id="ARBA00022723"/>
    </source>
</evidence>
<dbReference type="PROSITE" id="PS00866">
    <property type="entry name" value="CPSASE_1"/>
    <property type="match status" value="2"/>
</dbReference>
<dbReference type="SUPFAM" id="SSF52335">
    <property type="entry name" value="Methylglyoxal synthase-like"/>
    <property type="match status" value="1"/>
</dbReference>
<protein>
    <recommendedName>
        <fullName evidence="14">Carbamoyl phosphate synthase large chain</fullName>
        <ecNumber evidence="14">6.3.4.16</ecNumber>
        <ecNumber evidence="14">6.3.5.5</ecNumber>
    </recommendedName>
    <alternativeName>
        <fullName evidence="14">Carbamoyl phosphate synthetase ammonia chain</fullName>
    </alternativeName>
</protein>
<dbReference type="Gene3D" id="3.30.470.20">
    <property type="entry name" value="ATP-grasp fold, B domain"/>
    <property type="match status" value="2"/>
</dbReference>
<feature type="binding site" evidence="14">
    <location>
        <position position="717"/>
    </location>
    <ligand>
        <name>ATP</name>
        <dbReference type="ChEBI" id="CHEBI:30616"/>
        <label>2</label>
    </ligand>
</feature>
<dbReference type="PROSITE" id="PS51257">
    <property type="entry name" value="PROKAR_LIPOPROTEIN"/>
    <property type="match status" value="1"/>
</dbReference>
<evidence type="ECO:0000256" key="8">
    <source>
        <dbReference type="ARBA" id="ARBA00022741"/>
    </source>
</evidence>
<feature type="binding site" evidence="14">
    <location>
        <position position="301"/>
    </location>
    <ligand>
        <name>Mg(2+)</name>
        <dbReference type="ChEBI" id="CHEBI:18420"/>
        <label>2</label>
    </ligand>
</feature>
<dbReference type="InterPro" id="IPR005479">
    <property type="entry name" value="CPAse_ATP-bd"/>
</dbReference>
<keyword evidence="6" id="KW-0479">Metal-binding</keyword>
<feature type="binding site" evidence="14">
    <location>
        <position position="846"/>
    </location>
    <ligand>
        <name>Mg(2+)</name>
        <dbReference type="ChEBI" id="CHEBI:18420"/>
        <label>3</label>
    </ligand>
</feature>
<keyword evidence="7 14" id="KW-0677">Repeat</keyword>
<evidence type="ECO:0000256" key="13">
    <source>
        <dbReference type="ARBA" id="ARBA00047359"/>
    </source>
</evidence>
<dbReference type="Pfam" id="PF25596">
    <property type="entry name" value="CPSase_L_D1"/>
    <property type="match status" value="2"/>
</dbReference>
<feature type="binding site" evidence="14">
    <location>
        <position position="848"/>
    </location>
    <ligand>
        <name>Mg(2+)</name>
        <dbReference type="ChEBI" id="CHEBI:18420"/>
        <label>4</label>
    </ligand>
</feature>
<feature type="binding site" evidence="14">
    <location>
        <position position="848"/>
    </location>
    <ligand>
        <name>Mn(2+)</name>
        <dbReference type="ChEBI" id="CHEBI:29035"/>
        <label>4</label>
    </ligand>
</feature>
<feature type="binding site" evidence="14">
    <location>
        <position position="834"/>
    </location>
    <ligand>
        <name>Mg(2+)</name>
        <dbReference type="ChEBI" id="CHEBI:18420"/>
        <label>3</label>
    </ligand>
</feature>
<dbReference type="Gene3D" id="3.40.50.20">
    <property type="match status" value="2"/>
</dbReference>
<feature type="binding site" evidence="14">
    <location>
        <position position="175"/>
    </location>
    <ligand>
        <name>ATP</name>
        <dbReference type="ChEBI" id="CHEBI:30616"/>
        <label>1</label>
    </ligand>
</feature>
<dbReference type="SUPFAM" id="SSF56059">
    <property type="entry name" value="Glutathione synthetase ATP-binding domain-like"/>
    <property type="match status" value="2"/>
</dbReference>
<evidence type="ECO:0000313" key="17">
    <source>
        <dbReference type="EMBL" id="QAB17766.1"/>
    </source>
</evidence>
<dbReference type="Pfam" id="PF02142">
    <property type="entry name" value="MGS"/>
    <property type="match status" value="1"/>
</dbReference>
<keyword evidence="10" id="KW-0460">Magnesium</keyword>
<keyword evidence="8 14" id="KW-0547">Nucleotide-binding</keyword>
<proteinExistence type="inferred from homology"/>
<feature type="binding site" evidence="14">
    <location>
        <position position="759"/>
    </location>
    <ligand>
        <name>ATP</name>
        <dbReference type="ChEBI" id="CHEBI:30616"/>
        <label>2</label>
    </ligand>
</feature>
<dbReference type="NCBIfam" id="NF009455">
    <property type="entry name" value="PRK12815.1"/>
    <property type="match status" value="1"/>
</dbReference>
<evidence type="ECO:0000259" key="15">
    <source>
        <dbReference type="PROSITE" id="PS50975"/>
    </source>
</evidence>
<name>A0ABX5QFA3_9MICO</name>
<feature type="binding site" evidence="14">
    <location>
        <position position="299"/>
    </location>
    <ligand>
        <name>Mn(2+)</name>
        <dbReference type="ChEBI" id="CHEBI:29035"/>
        <label>2</label>
    </ligand>
</feature>
<feature type="binding site" evidence="14">
    <location>
        <position position="299"/>
    </location>
    <ligand>
        <name>Mg(2+)</name>
        <dbReference type="ChEBI" id="CHEBI:18420"/>
        <label>2</label>
    </ligand>
</feature>
<feature type="binding site" evidence="14">
    <location>
        <position position="846"/>
    </location>
    <ligand>
        <name>ATP</name>
        <dbReference type="ChEBI" id="CHEBI:30616"/>
        <label>2</label>
    </ligand>
</feature>
<comment type="pathway">
    <text evidence="1 14">Amino-acid biosynthesis; L-arginine biosynthesis; carbamoyl phosphate from bicarbonate: step 1/1.</text>
</comment>
<dbReference type="NCBIfam" id="NF003671">
    <property type="entry name" value="PRK05294.1"/>
    <property type="match status" value="1"/>
</dbReference>
<feature type="binding site" evidence="14">
    <location>
        <position position="846"/>
    </location>
    <ligand>
        <name>Mn(2+)</name>
        <dbReference type="ChEBI" id="CHEBI:29035"/>
        <label>3</label>
    </ligand>
</feature>
<feature type="binding site" evidence="14">
    <location>
        <position position="846"/>
    </location>
    <ligand>
        <name>Mn(2+)</name>
        <dbReference type="ChEBI" id="CHEBI:29035"/>
        <label>4</label>
    </ligand>
</feature>
<feature type="binding site" evidence="14">
    <location>
        <position position="301"/>
    </location>
    <ligand>
        <name>Mn(2+)</name>
        <dbReference type="ChEBI" id="CHEBI:29035"/>
        <label>2</label>
    </ligand>
</feature>
<dbReference type="CDD" id="cd01424">
    <property type="entry name" value="MGS_CPS_II"/>
    <property type="match status" value="1"/>
</dbReference>
<dbReference type="Pfam" id="PF02786">
    <property type="entry name" value="CPSase_L_D2"/>
    <property type="match status" value="2"/>
</dbReference>
<evidence type="ECO:0000256" key="10">
    <source>
        <dbReference type="ARBA" id="ARBA00022842"/>
    </source>
</evidence>
<evidence type="ECO:0000259" key="16">
    <source>
        <dbReference type="PROSITE" id="PS51855"/>
    </source>
</evidence>
<dbReference type="SUPFAM" id="SSF52440">
    <property type="entry name" value="PreATP-grasp domain"/>
    <property type="match status" value="2"/>
</dbReference>
<dbReference type="Proteomes" id="UP000285768">
    <property type="component" value="Chromosome"/>
</dbReference>
<feature type="binding site" evidence="14">
    <location>
        <position position="834"/>
    </location>
    <ligand>
        <name>ATP</name>
        <dbReference type="ChEBI" id="CHEBI:30616"/>
        <label>2</label>
    </ligand>
</feature>
<dbReference type="PROSITE" id="PS00867">
    <property type="entry name" value="CPSASE_2"/>
    <property type="match status" value="2"/>
</dbReference>
<feature type="binding site" evidence="14">
    <location>
        <position position="299"/>
    </location>
    <ligand>
        <name>Mn(2+)</name>
        <dbReference type="ChEBI" id="CHEBI:29035"/>
        <label>1</label>
    </ligand>
</feature>
<comment type="catalytic activity">
    <reaction evidence="13 14">
        <text>hydrogencarbonate + NH4(+) + 2 ATP = carbamoyl phosphate + 2 ADP + phosphate + 2 H(+)</text>
        <dbReference type="Rhea" id="RHEA:18029"/>
        <dbReference type="ChEBI" id="CHEBI:15378"/>
        <dbReference type="ChEBI" id="CHEBI:17544"/>
        <dbReference type="ChEBI" id="CHEBI:28938"/>
        <dbReference type="ChEBI" id="CHEBI:30616"/>
        <dbReference type="ChEBI" id="CHEBI:43474"/>
        <dbReference type="ChEBI" id="CHEBI:58228"/>
        <dbReference type="ChEBI" id="CHEBI:456216"/>
        <dbReference type="EC" id="6.3.4.16"/>
    </reaction>
</comment>
<feature type="binding site" evidence="14">
    <location>
        <position position="285"/>
    </location>
    <ligand>
        <name>Mg(2+)</name>
        <dbReference type="ChEBI" id="CHEBI:18420"/>
        <label>1</label>
    </ligand>
</feature>
<gene>
    <name evidence="14" type="primary">carB</name>
    <name evidence="17" type="ORF">Leucomu_07395</name>
</gene>
<dbReference type="Pfam" id="PF02787">
    <property type="entry name" value="CPSase_L_D3"/>
    <property type="match status" value="1"/>
</dbReference>
<dbReference type="PANTHER" id="PTHR11405:SF53">
    <property type="entry name" value="CARBAMOYL-PHOSPHATE SYNTHASE [AMMONIA], MITOCHONDRIAL"/>
    <property type="match status" value="1"/>
</dbReference>
<dbReference type="InterPro" id="IPR036897">
    <property type="entry name" value="CarbamoylP_synth_lsu_oligo_sf"/>
</dbReference>
<dbReference type="InterPro" id="IPR011607">
    <property type="entry name" value="MGS-like_dom"/>
</dbReference>
<feature type="binding site" evidence="14">
    <location>
        <position position="208"/>
    </location>
    <ligand>
        <name>ATP</name>
        <dbReference type="ChEBI" id="CHEBI:30616"/>
        <label>1</label>
    </ligand>
</feature>
<dbReference type="InterPro" id="IPR005483">
    <property type="entry name" value="CPSase_dom"/>
</dbReference>
<feature type="region of interest" description="Allosteric domain" evidence="14">
    <location>
        <begin position="956"/>
        <end position="1105"/>
    </location>
</feature>
<feature type="binding site" evidence="14">
    <location>
        <position position="241"/>
    </location>
    <ligand>
        <name>ATP</name>
        <dbReference type="ChEBI" id="CHEBI:30616"/>
        <label>1</label>
    </ligand>
</feature>
<comment type="cofactor">
    <cofactor evidence="14">
        <name>Mg(2+)</name>
        <dbReference type="ChEBI" id="CHEBI:18420"/>
    </cofactor>
    <cofactor evidence="14">
        <name>Mn(2+)</name>
        <dbReference type="ChEBI" id="CHEBI:29035"/>
    </cofactor>
    <text evidence="14">Binds 4 Mg(2+) or Mn(2+) ions per subunit.</text>
</comment>
<dbReference type="PROSITE" id="PS50975">
    <property type="entry name" value="ATP_GRASP"/>
    <property type="match status" value="2"/>
</dbReference>
<feature type="binding site" evidence="14">
    <location>
        <position position="215"/>
    </location>
    <ligand>
        <name>ATP</name>
        <dbReference type="ChEBI" id="CHEBI:30616"/>
        <label>1</label>
    </ligand>
</feature>
<comment type="subunit">
    <text evidence="14">Composed of two chains; the small (or glutamine) chain promotes the hydrolysis of glutamine to ammonia, which is used by the large (or ammonia) chain to synthesize carbamoyl phosphate. Tetramer of heterodimers (alpha,beta)4.</text>
</comment>
<dbReference type="InterPro" id="IPR033937">
    <property type="entry name" value="MGS_CPS_CarB"/>
</dbReference>
<comment type="caution">
    <text evidence="14">Lacks conserved residue(s) required for the propagation of feature annotation.</text>
</comment>
<dbReference type="GO" id="GO:0004088">
    <property type="term" value="F:carbamoyl-phosphate synthase (glutamine-hydrolyzing) activity"/>
    <property type="evidence" value="ECO:0007669"/>
    <property type="project" value="UniProtKB-EC"/>
</dbReference>
<dbReference type="SUPFAM" id="SSF48108">
    <property type="entry name" value="Carbamoyl phosphate synthetase, large subunit connection domain"/>
    <property type="match status" value="1"/>
</dbReference>
<dbReference type="InterPro" id="IPR016185">
    <property type="entry name" value="PreATP-grasp_dom_sf"/>
</dbReference>
<dbReference type="EC" id="6.3.5.5" evidence="14"/>
<dbReference type="InterPro" id="IPR013815">
    <property type="entry name" value="ATP_grasp_subdomain_1"/>
</dbReference>
<feature type="binding site" evidence="14">
    <location>
        <position position="243"/>
    </location>
    <ligand>
        <name>ATP</name>
        <dbReference type="ChEBI" id="CHEBI:30616"/>
        <label>1</label>
    </ligand>
</feature>
<keyword evidence="4 14" id="KW-0436">Ligase</keyword>
<dbReference type="Gene3D" id="3.30.1490.20">
    <property type="entry name" value="ATP-grasp fold, A domain"/>
    <property type="match status" value="1"/>
</dbReference>
<keyword evidence="18" id="KW-1185">Reference proteome</keyword>
<feature type="binding site" evidence="14">
    <location>
        <position position="210"/>
    </location>
    <ligand>
        <name>ATP</name>
        <dbReference type="ChEBI" id="CHEBI:30616"/>
        <label>1</label>
    </ligand>
</feature>
<dbReference type="PRINTS" id="PR00098">
    <property type="entry name" value="CPSASE"/>
</dbReference>
<keyword evidence="9 14" id="KW-0067">ATP-binding</keyword>
<dbReference type="EC" id="6.3.4.16" evidence="14"/>
<feature type="binding site" evidence="14">
    <location>
        <position position="285"/>
    </location>
    <ligand>
        <name>ATP</name>
        <dbReference type="ChEBI" id="CHEBI:30616"/>
        <label>1</label>
    </ligand>
</feature>
<evidence type="ECO:0000256" key="14">
    <source>
        <dbReference type="HAMAP-Rule" id="MF_01210"/>
    </source>
</evidence>
<feature type="binding site" evidence="14">
    <location>
        <position position="793"/>
    </location>
    <ligand>
        <name>ATP</name>
        <dbReference type="ChEBI" id="CHEBI:30616"/>
        <label>2</label>
    </ligand>
</feature>
<feature type="binding site" evidence="14">
    <location>
        <position position="299"/>
    </location>
    <ligand>
        <name>Mg(2+)</name>
        <dbReference type="ChEBI" id="CHEBI:18420"/>
        <label>1</label>
    </ligand>
</feature>
<feature type="domain" description="MGS-like" evidence="16">
    <location>
        <begin position="956"/>
        <end position="1097"/>
    </location>
</feature>
<feature type="region of interest" description="Carboxyphosphate synthetic domain" evidence="14">
    <location>
        <begin position="1"/>
        <end position="402"/>
    </location>
</feature>
<feature type="binding site" evidence="14">
    <location>
        <position position="792"/>
    </location>
    <ligand>
        <name>ATP</name>
        <dbReference type="ChEBI" id="CHEBI:30616"/>
        <label>2</label>
    </ligand>
</feature>
<feature type="binding site" evidence="14">
    <location>
        <position position="176"/>
    </location>
    <ligand>
        <name>ATP</name>
        <dbReference type="ChEBI" id="CHEBI:30616"/>
        <label>1</label>
    </ligand>
</feature>
<feature type="binding site" evidence="14">
    <location>
        <position position="242"/>
    </location>
    <ligand>
        <name>ATP</name>
        <dbReference type="ChEBI" id="CHEBI:30616"/>
        <label>1</label>
    </ligand>
</feature>
<evidence type="ECO:0000256" key="7">
    <source>
        <dbReference type="ARBA" id="ARBA00022737"/>
    </source>
</evidence>
<dbReference type="RefSeq" id="WP_128386820.1">
    <property type="nucleotide sequence ID" value="NZ_CP035037.1"/>
</dbReference>
<keyword evidence="3 14" id="KW-0055">Arginine biosynthesis</keyword>
<evidence type="ECO:0000256" key="12">
    <source>
        <dbReference type="ARBA" id="ARBA00023211"/>
    </source>
</evidence>
<organism evidence="17 18">
    <name type="scientific">Leucobacter muris</name>
    <dbReference type="NCBI Taxonomy" id="1935379"/>
    <lineage>
        <taxon>Bacteria</taxon>
        <taxon>Bacillati</taxon>
        <taxon>Actinomycetota</taxon>
        <taxon>Actinomycetes</taxon>
        <taxon>Micrococcales</taxon>
        <taxon>Microbacteriaceae</taxon>
        <taxon>Leucobacter</taxon>
    </lineage>
</organism>
<evidence type="ECO:0000256" key="4">
    <source>
        <dbReference type="ARBA" id="ARBA00022598"/>
    </source>
</evidence>
<feature type="binding site" evidence="14">
    <location>
        <position position="834"/>
    </location>
    <ligand>
        <name>Mn(2+)</name>
        <dbReference type="ChEBI" id="CHEBI:29035"/>
        <label>3</label>
    </ligand>
</feature>
<feature type="binding site" evidence="14">
    <location>
        <position position="299"/>
    </location>
    <ligand>
        <name>ATP</name>
        <dbReference type="ChEBI" id="CHEBI:30616"/>
        <label>1</label>
    </ligand>
</feature>
<dbReference type="HAMAP" id="MF_01210_B">
    <property type="entry name" value="CPSase_L_chain_B"/>
    <property type="match status" value="1"/>
</dbReference>
<sequence>MPKRSDINSVLVIGSGPIVIGQACEFDYSGTQACRVLREEGVRVILVNSNPATIMTDPDFADATYVEPITPEVIESIILKEKPDAILPTLGGQTALNAAMALHEQGILEKYDVELIGAKVEAIQRGEDRQIFKELVIEAGADVARSHIAHTLEEAKEFAKDLGYPLVVRPSFTMGGLGSGFAYTEEDLIRIAGDGLHYSPTSEVLLEESILGWKEYELELMRDTADNTVVVCSIENVDAVGVHTGDSITVAPALTLTDREFQKLRDIGIDIIRRVGVDTGGCNIQYAVDPVSGRIIVIEMNPRVSRSSALASKATGFPIAKIAAKLALGYRLDEIPNDITQKTPASFEPTIDYVVVKAPRFAFEKFPAADDTLTTTMKSVGEAMAIGRNFTTALQKSLRSLEKRGTSFHWEPVAESEREARVAELLESIARPTDGRIVDVQQALRLGATVEQVFESTAIDPWFLDQIALINEVAETVKGAPQLTLDVLREAKDHGFSDAQIAAIRGVSESEIRGLRHGLGLRPVYKTVDTCAGEFPALTPYHYSSYDLETEVQASDRKKVVILGSGPNRIGQGVEFDYSCVHASFALSDAGYETIMINCNPETVSTDYDTSDRLYFEPLTLEDVLEVIHAEQQSGELLGVVVQLGGQTALGLAQPLKDAGIPILGTTPEAIDLAEERGAFSGILERAGLVAPRNGTAIDEEGAVRVAEEIGYPVLVRPSFVLGGRGMEIVYDTATLRGYFGRIEGHALVGPGHPLLVDRFLDDAIEIDVDALYDGEQLYIGGVMEHIEEAGVHSGDSSCTLPPVTLGHDQIAQVREATLGIAEGIGVRGLLNVQFAIGQGVLYVLEANPRASRTVPFVSKALGIPLAKAASRIMAGETIEQLVDSGFLPERDGSRAPIDAPIAVKEAVLPFKRFRTNEGLVVDSLLGPEMRSTGEVMGMDRDFPTAFAKSQSAAGSELPTSGTVFLSVADRDKRSVVLPALRLQELGYRILATQGTQVVLARNGISSEVARKHSAHAEGDTIVDLINRGEIDMIVNTPSGSSARADGYEIRAAAVAADKPIFTTVSELSAAVGAISAQQQGFAVKSLQEYQADRDAVLAEAAAAR</sequence>
<evidence type="ECO:0000256" key="3">
    <source>
        <dbReference type="ARBA" id="ARBA00022571"/>
    </source>
</evidence>
<reference evidence="17 18" key="1">
    <citation type="submission" date="2019-01" db="EMBL/GenBank/DDBJ databases">
        <title>Leucobacter muris sp. nov. isolated from the nose of a laboratory mouse.</title>
        <authorList>
            <person name="Benga L."/>
            <person name="Sproeer C."/>
            <person name="Schumann P."/>
            <person name="Verbarg S."/>
            <person name="Bunk B."/>
            <person name="Engelhardt E."/>
            <person name="Benten P.M."/>
            <person name="Sager M."/>
        </authorList>
    </citation>
    <scope>NUCLEOTIDE SEQUENCE [LARGE SCALE GENOMIC DNA]</scope>
    <source>
        <strain evidence="17 18">DSM 101948</strain>
    </source>
</reference>
<evidence type="ECO:0000256" key="9">
    <source>
        <dbReference type="ARBA" id="ARBA00022840"/>
    </source>
</evidence>
<feature type="binding site" evidence="14">
    <location>
        <position position="129"/>
    </location>
    <ligand>
        <name>ATP</name>
        <dbReference type="ChEBI" id="CHEBI:30616"/>
        <label>1</label>
    </ligand>
</feature>
<evidence type="ECO:0000313" key="18">
    <source>
        <dbReference type="Proteomes" id="UP000285768"/>
    </source>
</evidence>
<feature type="binding site" evidence="14">
    <location>
        <position position="285"/>
    </location>
    <ligand>
        <name>Mn(2+)</name>
        <dbReference type="ChEBI" id="CHEBI:29035"/>
        <label>1</label>
    </ligand>
</feature>
<dbReference type="SMART" id="SM01096">
    <property type="entry name" value="CPSase_L_D3"/>
    <property type="match status" value="1"/>
</dbReference>
<comment type="domain">
    <text evidence="14">The large subunit is composed of 2 ATP-grasp domains that are involved in binding the 2 ATP molecules needed for carbamoyl phosphate synthesis. The N-terminal ATP-grasp domain (referred to as the carboxyphosphate synthetic component) catalyzes the ATP-dependent phosphorylation of hydrogencarbonate to carboxyphosphate and the subsequent nucleophilic attack by ammonia to form a carbamate intermediate. The C-terminal ATP-grasp domain (referred to as the carbamoyl phosphate synthetic component) then catalyzes the phosphorylation of carbamate with the second ATP to form the end product carbamoyl phosphate. The reactive and unstable enzyme intermediates are sequentially channeled from one active site to the next through the interior of the protein over a distance of at least 96 A.</text>
</comment>
<feature type="region of interest" description="Oligomerization domain" evidence="14">
    <location>
        <begin position="403"/>
        <end position="552"/>
    </location>
</feature>
<evidence type="ECO:0000256" key="1">
    <source>
        <dbReference type="ARBA" id="ARBA00005077"/>
    </source>
</evidence>
<feature type="domain" description="ATP-grasp" evidence="15">
    <location>
        <begin position="133"/>
        <end position="328"/>
    </location>
</feature>
<dbReference type="InterPro" id="IPR006275">
    <property type="entry name" value="CPSase_lsu"/>
</dbReference>
<comment type="catalytic activity">
    <reaction evidence="14">
        <text>hydrogencarbonate + L-glutamine + 2 ATP + H2O = carbamoyl phosphate + L-glutamate + 2 ADP + phosphate + 2 H(+)</text>
        <dbReference type="Rhea" id="RHEA:18633"/>
        <dbReference type="ChEBI" id="CHEBI:15377"/>
        <dbReference type="ChEBI" id="CHEBI:15378"/>
        <dbReference type="ChEBI" id="CHEBI:17544"/>
        <dbReference type="ChEBI" id="CHEBI:29985"/>
        <dbReference type="ChEBI" id="CHEBI:30616"/>
        <dbReference type="ChEBI" id="CHEBI:43474"/>
        <dbReference type="ChEBI" id="CHEBI:58228"/>
        <dbReference type="ChEBI" id="CHEBI:58359"/>
        <dbReference type="ChEBI" id="CHEBI:456216"/>
        <dbReference type="EC" id="6.3.5.5"/>
    </reaction>
</comment>
<dbReference type="InterPro" id="IPR058047">
    <property type="entry name" value="CPSase_preATP-grasp"/>
</dbReference>
<dbReference type="EMBL" id="CP035037">
    <property type="protein sequence ID" value="QAB17766.1"/>
    <property type="molecule type" value="Genomic_DNA"/>
</dbReference>
<accession>A0ABX5QFA3</accession>
<feature type="binding site" evidence="14">
    <location>
        <position position="169"/>
    </location>
    <ligand>
        <name>ATP</name>
        <dbReference type="ChEBI" id="CHEBI:30616"/>
        <label>1</label>
    </ligand>
</feature>
<comment type="similarity">
    <text evidence="2 14">Belongs to the CarB family.</text>
</comment>
<keyword evidence="12" id="KW-0464">Manganese</keyword>
<dbReference type="Gene3D" id="1.10.1030.10">
    <property type="entry name" value="Carbamoyl-phosphate synthetase, large subunit oligomerisation domain"/>
    <property type="match status" value="1"/>
</dbReference>
<comment type="pathway">
    <text evidence="14">Pyrimidine metabolism; UMP biosynthesis via de novo pathway; (S)-dihydroorotate from bicarbonate: step 1/3.</text>
</comment>
<dbReference type="InterPro" id="IPR005480">
    <property type="entry name" value="CPSase_lsu_oligo"/>
</dbReference>
<evidence type="ECO:0000256" key="2">
    <source>
        <dbReference type="ARBA" id="ARBA00009799"/>
    </source>
</evidence>
<keyword evidence="11 14" id="KW-0665">Pyrimidine biosynthesis</keyword>
<feature type="binding site" evidence="14">
    <location>
        <position position="766"/>
    </location>
    <ligand>
        <name>ATP</name>
        <dbReference type="ChEBI" id="CHEBI:30616"/>
        <label>2</label>
    </ligand>
</feature>
<feature type="binding site" evidence="14">
    <location>
        <position position="791"/>
    </location>
    <ligand>
        <name>ATP</name>
        <dbReference type="ChEBI" id="CHEBI:30616"/>
        <label>2</label>
    </ligand>
</feature>
<dbReference type="NCBIfam" id="TIGR01369">
    <property type="entry name" value="CPSaseII_lrg"/>
    <property type="match status" value="1"/>
</dbReference>
<dbReference type="InterPro" id="IPR011761">
    <property type="entry name" value="ATP-grasp"/>
</dbReference>